<feature type="compositionally biased region" description="Basic and acidic residues" evidence="1">
    <location>
        <begin position="175"/>
        <end position="204"/>
    </location>
</feature>
<comment type="caution">
    <text evidence="3">The sequence shown here is derived from an EMBL/GenBank/DDBJ whole genome shotgun (WGS) entry which is preliminary data.</text>
</comment>
<keyword evidence="4" id="KW-1185">Reference proteome</keyword>
<name>A0ABQ8HTD6_9ROSI</name>
<sequence length="231" mass="26694">MAMLKQSPSKNLRSKGFKLKNVLQICVLLVICIWFLHQVKHSYDGKKEFQADNATFSEMQSERQSIKLGRKDPHVQMQQSALEKDRHGDGELRTTFEELVENKPEEIEDEGRGGGDDEIDGHDQEKSEDEEAEDVEDLIDEEDREREDGTEEQENEEMGNQIDVESLSVKQVQYEGERHSEAREEHYEGDDASRLMQNNHDRSTEFSVSGLRKLMEERVEKAVNIELEPGN</sequence>
<feature type="transmembrane region" description="Helical" evidence="2">
    <location>
        <begin position="21"/>
        <end position="37"/>
    </location>
</feature>
<feature type="compositionally biased region" description="Basic and acidic residues" evidence="1">
    <location>
        <begin position="60"/>
        <end position="74"/>
    </location>
</feature>
<dbReference type="PANTHER" id="PTHR33700">
    <property type="entry name" value="MYB-LIKE PROTEIN X"/>
    <property type="match status" value="1"/>
</dbReference>
<dbReference type="PANTHER" id="PTHR33700:SF25">
    <property type="entry name" value="TRANSMEMBRANE PROTEIN"/>
    <property type="match status" value="1"/>
</dbReference>
<keyword evidence="2" id="KW-0472">Membrane</keyword>
<evidence type="ECO:0000313" key="3">
    <source>
        <dbReference type="EMBL" id="KAH7567583.1"/>
    </source>
</evidence>
<dbReference type="Proteomes" id="UP000827721">
    <property type="component" value="Unassembled WGS sequence"/>
</dbReference>
<protein>
    <submittedName>
        <fullName evidence="3">Uncharacterized protein</fullName>
    </submittedName>
</protein>
<feature type="compositionally biased region" description="Acidic residues" evidence="1">
    <location>
        <begin position="126"/>
        <end position="157"/>
    </location>
</feature>
<accession>A0ABQ8HTD6</accession>
<keyword evidence="2" id="KW-0812">Transmembrane</keyword>
<proteinExistence type="predicted"/>
<evidence type="ECO:0000256" key="2">
    <source>
        <dbReference type="SAM" id="Phobius"/>
    </source>
</evidence>
<reference evidence="3 4" key="1">
    <citation type="submission" date="2021-02" db="EMBL/GenBank/DDBJ databases">
        <title>Plant Genome Project.</title>
        <authorList>
            <person name="Zhang R.-G."/>
        </authorList>
    </citation>
    <scope>NUCLEOTIDE SEQUENCE [LARGE SCALE GENOMIC DNA]</scope>
    <source>
        <tissue evidence="3">Leaves</tissue>
    </source>
</reference>
<dbReference type="EMBL" id="JAFEMO010000007">
    <property type="protein sequence ID" value="KAH7567583.1"/>
    <property type="molecule type" value="Genomic_DNA"/>
</dbReference>
<feature type="compositionally biased region" description="Basic and acidic residues" evidence="1">
    <location>
        <begin position="82"/>
        <end position="125"/>
    </location>
</feature>
<evidence type="ECO:0000256" key="1">
    <source>
        <dbReference type="SAM" id="MobiDB-lite"/>
    </source>
</evidence>
<evidence type="ECO:0000313" key="4">
    <source>
        <dbReference type="Proteomes" id="UP000827721"/>
    </source>
</evidence>
<organism evidence="3 4">
    <name type="scientific">Xanthoceras sorbifolium</name>
    <dbReference type="NCBI Taxonomy" id="99658"/>
    <lineage>
        <taxon>Eukaryota</taxon>
        <taxon>Viridiplantae</taxon>
        <taxon>Streptophyta</taxon>
        <taxon>Embryophyta</taxon>
        <taxon>Tracheophyta</taxon>
        <taxon>Spermatophyta</taxon>
        <taxon>Magnoliopsida</taxon>
        <taxon>eudicotyledons</taxon>
        <taxon>Gunneridae</taxon>
        <taxon>Pentapetalae</taxon>
        <taxon>rosids</taxon>
        <taxon>malvids</taxon>
        <taxon>Sapindales</taxon>
        <taxon>Sapindaceae</taxon>
        <taxon>Xanthoceroideae</taxon>
        <taxon>Xanthoceras</taxon>
    </lineage>
</organism>
<feature type="region of interest" description="Disordered" evidence="1">
    <location>
        <begin position="60"/>
        <end position="207"/>
    </location>
</feature>
<keyword evidence="2" id="KW-1133">Transmembrane helix</keyword>
<gene>
    <name evidence="3" type="ORF">JRO89_XS07G0096800</name>
</gene>